<keyword evidence="3" id="KW-1185">Reference proteome</keyword>
<evidence type="ECO:0000256" key="1">
    <source>
        <dbReference type="SAM" id="SignalP"/>
    </source>
</evidence>
<gene>
    <name evidence="2" type="ORF">AMSG_10673</name>
</gene>
<proteinExistence type="predicted"/>
<sequence length="99" mass="10791">MQTITITLLVLAAFVATVSSLPCYMDLGTVTTDHPRADPSKLTNYFQQFNSPTFDSNSPSTATFSARGISGTRVFAAVGLHCLSIFECTYEDLVIDIIY</sequence>
<organism evidence="2 3">
    <name type="scientific">Thecamonas trahens ATCC 50062</name>
    <dbReference type="NCBI Taxonomy" id="461836"/>
    <lineage>
        <taxon>Eukaryota</taxon>
        <taxon>Apusozoa</taxon>
        <taxon>Apusomonadida</taxon>
        <taxon>Apusomonadidae</taxon>
        <taxon>Thecamonas</taxon>
    </lineage>
</organism>
<dbReference type="GeneID" id="25568841"/>
<accession>A0A0L0DS35</accession>
<evidence type="ECO:0000313" key="2">
    <source>
        <dbReference type="EMBL" id="KNC55075.1"/>
    </source>
</evidence>
<name>A0A0L0DS35_THETB</name>
<feature type="signal peptide" evidence="1">
    <location>
        <begin position="1"/>
        <end position="20"/>
    </location>
</feature>
<dbReference type="AlphaFoldDB" id="A0A0L0DS35"/>
<keyword evidence="1" id="KW-0732">Signal</keyword>
<dbReference type="EMBL" id="GL349495">
    <property type="protein sequence ID" value="KNC55075.1"/>
    <property type="molecule type" value="Genomic_DNA"/>
</dbReference>
<feature type="chain" id="PRO_5005537401" evidence="1">
    <location>
        <begin position="21"/>
        <end position="99"/>
    </location>
</feature>
<protein>
    <submittedName>
        <fullName evidence="2">Uncharacterized protein</fullName>
    </submittedName>
</protein>
<dbReference type="Proteomes" id="UP000054408">
    <property type="component" value="Unassembled WGS sequence"/>
</dbReference>
<dbReference type="RefSeq" id="XP_013753260.1">
    <property type="nucleotide sequence ID" value="XM_013897806.1"/>
</dbReference>
<reference evidence="2 3" key="1">
    <citation type="submission" date="2010-05" db="EMBL/GenBank/DDBJ databases">
        <title>The Genome Sequence of Thecamonas trahens ATCC 50062.</title>
        <authorList>
            <consortium name="The Broad Institute Genome Sequencing Platform"/>
            <person name="Russ C."/>
            <person name="Cuomo C."/>
            <person name="Shea T."/>
            <person name="Young S.K."/>
            <person name="Zeng Q."/>
            <person name="Koehrsen M."/>
            <person name="Haas B."/>
            <person name="Borodovsky M."/>
            <person name="Guigo R."/>
            <person name="Alvarado L."/>
            <person name="Berlin A."/>
            <person name="Bochicchio J."/>
            <person name="Borenstein D."/>
            <person name="Chapman S."/>
            <person name="Chen Z."/>
            <person name="Freedman E."/>
            <person name="Gellesch M."/>
            <person name="Goldberg J."/>
            <person name="Griggs A."/>
            <person name="Gujja S."/>
            <person name="Heilman E."/>
            <person name="Heiman D."/>
            <person name="Hepburn T."/>
            <person name="Howarth C."/>
            <person name="Jen D."/>
            <person name="Larson L."/>
            <person name="Mehta T."/>
            <person name="Park D."/>
            <person name="Pearson M."/>
            <person name="Roberts A."/>
            <person name="Saif S."/>
            <person name="Shenoy N."/>
            <person name="Sisk P."/>
            <person name="Stolte C."/>
            <person name="Sykes S."/>
            <person name="Thomson T."/>
            <person name="Walk T."/>
            <person name="White J."/>
            <person name="Yandava C."/>
            <person name="Burger G."/>
            <person name="Gray M.W."/>
            <person name="Holland P.W.H."/>
            <person name="King N."/>
            <person name="Lang F.B.F."/>
            <person name="Roger A.J."/>
            <person name="Ruiz-Trillo I."/>
            <person name="Lander E."/>
            <person name="Nusbaum C."/>
        </authorList>
    </citation>
    <scope>NUCLEOTIDE SEQUENCE [LARGE SCALE GENOMIC DNA]</scope>
    <source>
        <strain evidence="2 3">ATCC 50062</strain>
    </source>
</reference>
<evidence type="ECO:0000313" key="3">
    <source>
        <dbReference type="Proteomes" id="UP000054408"/>
    </source>
</evidence>